<protein>
    <submittedName>
        <fullName evidence="2">Uncharacterized protein</fullName>
    </submittedName>
</protein>
<evidence type="ECO:0000313" key="3">
    <source>
        <dbReference type="Proteomes" id="UP001055439"/>
    </source>
</evidence>
<evidence type="ECO:0000256" key="1">
    <source>
        <dbReference type="SAM" id="SignalP"/>
    </source>
</evidence>
<organism evidence="2 3">
    <name type="scientific">Musa troglodytarum</name>
    <name type="common">fe'i banana</name>
    <dbReference type="NCBI Taxonomy" id="320322"/>
    <lineage>
        <taxon>Eukaryota</taxon>
        <taxon>Viridiplantae</taxon>
        <taxon>Streptophyta</taxon>
        <taxon>Embryophyta</taxon>
        <taxon>Tracheophyta</taxon>
        <taxon>Spermatophyta</taxon>
        <taxon>Magnoliopsida</taxon>
        <taxon>Liliopsida</taxon>
        <taxon>Zingiberales</taxon>
        <taxon>Musaceae</taxon>
        <taxon>Musa</taxon>
    </lineage>
</organism>
<keyword evidence="3" id="KW-1185">Reference proteome</keyword>
<dbReference type="Proteomes" id="UP001055439">
    <property type="component" value="Chromosome 1"/>
</dbReference>
<evidence type="ECO:0000313" key="2">
    <source>
        <dbReference type="EMBL" id="URD75400.1"/>
    </source>
</evidence>
<keyword evidence="1" id="KW-0732">Signal</keyword>
<feature type="signal peptide" evidence="1">
    <location>
        <begin position="1"/>
        <end position="22"/>
    </location>
</feature>
<reference evidence="2" key="1">
    <citation type="submission" date="2022-05" db="EMBL/GenBank/DDBJ databases">
        <title>The Musa troglodytarum L. genome provides insights into the mechanism of non-climacteric behaviour and enrichment of carotenoids.</title>
        <authorList>
            <person name="Wang J."/>
        </authorList>
    </citation>
    <scope>NUCLEOTIDE SEQUENCE</scope>
    <source>
        <tissue evidence="2">Leaf</tissue>
    </source>
</reference>
<dbReference type="AlphaFoldDB" id="A0A9E7EDM0"/>
<name>A0A9E7EDM0_9LILI</name>
<gene>
    <name evidence="2" type="ORF">MUK42_34541</name>
</gene>
<feature type="chain" id="PRO_5038739077" evidence="1">
    <location>
        <begin position="23"/>
        <end position="263"/>
    </location>
</feature>
<proteinExistence type="predicted"/>
<dbReference type="EMBL" id="CP097502">
    <property type="protein sequence ID" value="URD75400.1"/>
    <property type="molecule type" value="Genomic_DNA"/>
</dbReference>
<sequence length="263" mass="29257">MLLVPSLVLLLSFSLSAPSVISYRDDGRWIESVIPKLHIDTCVPTSTDGHCVPQIVVNDFLDVDAMVIVPRRVWSNGRPQDDEGTTLWVGTNNYQEACMPAITIVGRAPVMLHNCSSKVLDYHRLLCCPPDLNPISVDYFVPTMDLHQLNCTTLIYTPFGYDANGRGIWSSVEAELYVSRTSIDWSDECMDSGGLYVDNAIIGRSCLYHYSSHLKDDPSQGGSVVVTGHHHKAKAMKEILFDVELRLLIPPVPDSNLQVDLDR</sequence>
<accession>A0A9E7EDM0</accession>